<gene>
    <name evidence="2" type="ORF">AE618_08880</name>
</gene>
<organism evidence="2 3">
    <name type="scientific">Bosea vaviloviae</name>
    <dbReference type="NCBI Taxonomy" id="1526658"/>
    <lineage>
        <taxon>Bacteria</taxon>
        <taxon>Pseudomonadati</taxon>
        <taxon>Pseudomonadota</taxon>
        <taxon>Alphaproteobacteria</taxon>
        <taxon>Hyphomicrobiales</taxon>
        <taxon>Boseaceae</taxon>
        <taxon>Bosea</taxon>
    </lineage>
</organism>
<dbReference type="OrthoDB" id="8163206at2"/>
<dbReference type="Proteomes" id="UP000037822">
    <property type="component" value="Unassembled WGS sequence"/>
</dbReference>
<evidence type="ECO:0000256" key="1">
    <source>
        <dbReference type="SAM" id="Phobius"/>
    </source>
</evidence>
<keyword evidence="1" id="KW-0812">Transmembrane</keyword>
<accession>A0A0N1F5W9</accession>
<evidence type="ECO:0008006" key="4">
    <source>
        <dbReference type="Google" id="ProtNLM"/>
    </source>
</evidence>
<keyword evidence="1" id="KW-1133">Transmembrane helix</keyword>
<keyword evidence="3" id="KW-1185">Reference proteome</keyword>
<protein>
    <recommendedName>
        <fullName evidence="4">ABC transporter permease</fullName>
    </recommendedName>
</protein>
<feature type="transmembrane region" description="Helical" evidence="1">
    <location>
        <begin position="38"/>
        <end position="62"/>
    </location>
</feature>
<dbReference type="PATRIC" id="fig|1526658.3.peg.5262"/>
<name>A0A0N1F5W9_9HYPH</name>
<keyword evidence="1" id="KW-0472">Membrane</keyword>
<evidence type="ECO:0000313" key="3">
    <source>
        <dbReference type="Proteomes" id="UP000037822"/>
    </source>
</evidence>
<dbReference type="EMBL" id="LGSZ01000031">
    <property type="protein sequence ID" value="KPH81159.1"/>
    <property type="molecule type" value="Genomic_DNA"/>
</dbReference>
<dbReference type="AlphaFoldDB" id="A0A0N1F5W9"/>
<reference evidence="2 3" key="1">
    <citation type="submission" date="2015-07" db="EMBL/GenBank/DDBJ databases">
        <title>Whole genome sequencing of Bosea vaviloviae isolated from cave pool.</title>
        <authorList>
            <person name="Tan N.E.H."/>
            <person name="Lee Y.P."/>
            <person name="Gan H.M."/>
            <person name="Barton H."/>
            <person name="Savka M.A."/>
        </authorList>
    </citation>
    <scope>NUCLEOTIDE SEQUENCE [LARGE SCALE GENOMIC DNA]</scope>
    <source>
        <strain evidence="2 3">SD260</strain>
    </source>
</reference>
<sequence length="68" mass="7499">MTDDDRKPPIRRPSYGPVRRMLKLIVEIDSSRFLGNRLGAAVLLVGVLAVFAGVGYGLPALISHYFQN</sequence>
<dbReference type="RefSeq" id="WP_054208702.1">
    <property type="nucleotide sequence ID" value="NZ_LGSZ01000031.1"/>
</dbReference>
<evidence type="ECO:0000313" key="2">
    <source>
        <dbReference type="EMBL" id="KPH81159.1"/>
    </source>
</evidence>
<proteinExistence type="predicted"/>
<comment type="caution">
    <text evidence="2">The sequence shown here is derived from an EMBL/GenBank/DDBJ whole genome shotgun (WGS) entry which is preliminary data.</text>
</comment>